<reference evidence="2" key="3">
    <citation type="submission" date="2025-09" db="UniProtKB">
        <authorList>
            <consortium name="Ensembl"/>
        </authorList>
    </citation>
    <scope>IDENTIFICATION</scope>
</reference>
<dbReference type="GeneTree" id="ENSGT00940000161094"/>
<dbReference type="Ensembl" id="ENSAMET00000038324.1">
    <property type="protein sequence ID" value="ENSAMEP00000021367.1"/>
    <property type="gene ID" value="ENSAMEG00000031187.1"/>
</dbReference>
<reference evidence="2" key="2">
    <citation type="submission" date="2025-08" db="UniProtKB">
        <authorList>
            <consortium name="Ensembl"/>
        </authorList>
    </citation>
    <scope>IDENTIFICATION</scope>
</reference>
<dbReference type="Proteomes" id="UP000008912">
    <property type="component" value="Unassembled WGS sequence"/>
</dbReference>
<reference evidence="2 3" key="1">
    <citation type="journal article" date="2010" name="Nature">
        <title>The sequence and de novo assembly of the giant panda genome.</title>
        <authorList>
            <person name="Li R."/>
            <person name="Fan W."/>
            <person name="Tian G."/>
            <person name="Zhu H."/>
            <person name="He L."/>
            <person name="Cai J."/>
            <person name="Huang Q."/>
            <person name="Cai Q."/>
            <person name="Li B."/>
            <person name="Bai Y."/>
            <person name="Zhang Z."/>
            <person name="Zhang Y."/>
            <person name="Wang W."/>
            <person name="Li J."/>
            <person name="Wei F."/>
            <person name="Li H."/>
            <person name="Jian M."/>
            <person name="Li J."/>
            <person name="Zhang Z."/>
            <person name="Nielsen R."/>
            <person name="Li D."/>
            <person name="Gu W."/>
            <person name="Yang Z."/>
            <person name="Xuan Z."/>
            <person name="Ryder O.A."/>
            <person name="Leung F.C."/>
            <person name="Zhou Y."/>
            <person name="Cao J."/>
            <person name="Sun X."/>
            <person name="Fu Y."/>
            <person name="Fang X."/>
            <person name="Guo X."/>
            <person name="Wang B."/>
            <person name="Hou R."/>
            <person name="Shen F."/>
            <person name="Mu B."/>
            <person name="Ni P."/>
            <person name="Lin R."/>
            <person name="Qian W."/>
            <person name="Wang G."/>
            <person name="Yu C."/>
            <person name="Nie W."/>
            <person name="Wang J."/>
            <person name="Wu Z."/>
            <person name="Liang H."/>
            <person name="Min J."/>
            <person name="Wu Q."/>
            <person name="Cheng S."/>
            <person name="Ruan J."/>
            <person name="Wang M."/>
            <person name="Shi Z."/>
            <person name="Wen M."/>
            <person name="Liu B."/>
            <person name="Ren X."/>
            <person name="Zheng H."/>
            <person name="Dong D."/>
            <person name="Cook K."/>
            <person name="Shan G."/>
            <person name="Zhang H."/>
            <person name="Kosiol C."/>
            <person name="Xie X."/>
            <person name="Lu Z."/>
            <person name="Zheng H."/>
            <person name="Li Y."/>
            <person name="Steiner C.C."/>
            <person name="Lam T.T."/>
            <person name="Lin S."/>
            <person name="Zhang Q."/>
            <person name="Li G."/>
            <person name="Tian J."/>
            <person name="Gong T."/>
            <person name="Liu H."/>
            <person name="Zhang D."/>
            <person name="Fang L."/>
            <person name="Ye C."/>
            <person name="Zhang J."/>
            <person name="Hu W."/>
            <person name="Xu A."/>
            <person name="Ren Y."/>
            <person name="Zhang G."/>
            <person name="Bruford M.W."/>
            <person name="Li Q."/>
            <person name="Ma L."/>
            <person name="Guo Y."/>
            <person name="An N."/>
            <person name="Hu Y."/>
            <person name="Zheng Y."/>
            <person name="Shi Y."/>
            <person name="Li Z."/>
            <person name="Liu Q."/>
            <person name="Chen Y."/>
            <person name="Zhao J."/>
            <person name="Qu N."/>
            <person name="Zhao S."/>
            <person name="Tian F."/>
            <person name="Wang X."/>
            <person name="Wang H."/>
            <person name="Xu L."/>
            <person name="Liu X."/>
            <person name="Vinar T."/>
            <person name="Wang Y."/>
            <person name="Lam T.W."/>
            <person name="Yiu S.M."/>
            <person name="Liu S."/>
            <person name="Zhang H."/>
            <person name="Li D."/>
            <person name="Huang Y."/>
            <person name="Wang X."/>
            <person name="Yang G."/>
            <person name="Jiang Z."/>
            <person name="Wang J."/>
            <person name="Qin N."/>
            <person name="Li L."/>
            <person name="Li J."/>
            <person name="Bolund L."/>
            <person name="Kristiansen K."/>
            <person name="Wong G.K."/>
            <person name="Olson M."/>
            <person name="Zhang X."/>
            <person name="Li S."/>
            <person name="Yang H."/>
            <person name="Wang J."/>
            <person name="Wang J."/>
        </authorList>
    </citation>
    <scope>NUCLEOTIDE SEQUENCE [LARGE SCALE GENOMIC DNA]</scope>
</reference>
<name>A0A7N5P0J2_AILME</name>
<proteinExistence type="predicted"/>
<dbReference type="GO" id="GO:0006218">
    <property type="term" value="P:uridine catabolic process"/>
    <property type="evidence" value="ECO:0007669"/>
    <property type="project" value="TreeGrafter"/>
</dbReference>
<protein>
    <submittedName>
        <fullName evidence="2">Uncharacterized protein</fullName>
    </submittedName>
</protein>
<accession>A0A7N5P0J2</accession>
<evidence type="ECO:0000313" key="2">
    <source>
        <dbReference type="Ensembl" id="ENSAMEP00000021367.1"/>
    </source>
</evidence>
<organism evidence="2 3">
    <name type="scientific">Ailuropoda melanoleuca</name>
    <name type="common">Giant panda</name>
    <dbReference type="NCBI Taxonomy" id="9646"/>
    <lineage>
        <taxon>Eukaryota</taxon>
        <taxon>Metazoa</taxon>
        <taxon>Chordata</taxon>
        <taxon>Craniata</taxon>
        <taxon>Vertebrata</taxon>
        <taxon>Euteleostomi</taxon>
        <taxon>Mammalia</taxon>
        <taxon>Eutheria</taxon>
        <taxon>Laurasiatheria</taxon>
        <taxon>Carnivora</taxon>
        <taxon>Caniformia</taxon>
        <taxon>Ursidae</taxon>
        <taxon>Ailuropoda</taxon>
    </lineage>
</organism>
<keyword evidence="3" id="KW-1185">Reference proteome</keyword>
<dbReference type="PANTHER" id="PTHR43691">
    <property type="entry name" value="URIDINE PHOSPHORYLASE"/>
    <property type="match status" value="1"/>
</dbReference>
<dbReference type="SUPFAM" id="SSF53167">
    <property type="entry name" value="Purine and uridine phosphorylases"/>
    <property type="match status" value="1"/>
</dbReference>
<dbReference type="PANTHER" id="PTHR43691:SF8">
    <property type="entry name" value="URIDINE PHOSPHORYLASE 2"/>
    <property type="match status" value="1"/>
</dbReference>
<dbReference type="InterPro" id="IPR035994">
    <property type="entry name" value="Nucleoside_phosphorylase_sf"/>
</dbReference>
<feature type="region of interest" description="Disordered" evidence="1">
    <location>
        <begin position="1"/>
        <end position="20"/>
    </location>
</feature>
<sequence length="195" mass="21550">MQPETRWQGGRGTSRLPVRGWHCPQGDGEVQQPWRLLSTSLEPGTALLQAPDRIQTAGFIPRSADPSIRASHRALGSPASPLVMLRPHWQGIKLLRVLHSLSGQGQLDGAPCSFSREEKLHCLKRAYQAGVRNSGMDSAVFVAVCRLCGLKAPVVHVTHLDRLKCDQISLPEEQQPQPLISNFIKQQLGFHDQMS</sequence>
<evidence type="ECO:0000256" key="1">
    <source>
        <dbReference type="SAM" id="MobiDB-lite"/>
    </source>
</evidence>
<dbReference type="GO" id="GO:0004850">
    <property type="term" value="F:uridine phosphorylase activity"/>
    <property type="evidence" value="ECO:0007669"/>
    <property type="project" value="TreeGrafter"/>
</dbReference>
<dbReference type="AlphaFoldDB" id="A0A7N5P0J2"/>
<dbReference type="GO" id="GO:0005829">
    <property type="term" value="C:cytosol"/>
    <property type="evidence" value="ECO:0007669"/>
    <property type="project" value="TreeGrafter"/>
</dbReference>
<evidence type="ECO:0000313" key="3">
    <source>
        <dbReference type="Proteomes" id="UP000008912"/>
    </source>
</evidence>
<dbReference type="Gene3D" id="3.40.50.1580">
    <property type="entry name" value="Nucleoside phosphorylase domain"/>
    <property type="match status" value="1"/>
</dbReference>
<dbReference type="InParanoid" id="A0A7N5P0J2"/>